<keyword evidence="2" id="KW-1185">Reference proteome</keyword>
<gene>
    <name evidence="1" type="ORF">F5891DRAFT_1023819</name>
</gene>
<dbReference type="Proteomes" id="UP001195769">
    <property type="component" value="Unassembled WGS sequence"/>
</dbReference>
<accession>A0AAD4E9Y7</accession>
<protein>
    <submittedName>
        <fullName evidence="1">Uncharacterized protein</fullName>
    </submittedName>
</protein>
<name>A0AAD4E9Y7_9AGAM</name>
<proteinExistence type="predicted"/>
<evidence type="ECO:0000313" key="2">
    <source>
        <dbReference type="Proteomes" id="UP001195769"/>
    </source>
</evidence>
<dbReference type="GeneID" id="64655600"/>
<sequence>MKIGKRSNQGWWWDHFVEHPGYAVKDPASMAKVVCARLYEQRVAHEQAMDEQQGRSGIAGTLWASGPNDPQRTCWNTKWRNRLSTETLTLLAELKMYVHEEHVRNNVVKKWLQRRYCDTEATDKAEPTQVVHAVGDNLSGESSEREPRSLAFERRGISDVAADLIRAVQEEEISTTESMHSVPIGAAGAGGSFSRIAISDLLNYSRAEEWFGSFYKVAIRGLDAELELYELLDLDAEGIDDPDFPQVDDVLDE</sequence>
<dbReference type="AlphaFoldDB" id="A0AAD4E9Y7"/>
<dbReference type="EMBL" id="JABBWK010000017">
    <property type="protein sequence ID" value="KAG1902379.1"/>
    <property type="molecule type" value="Genomic_DNA"/>
</dbReference>
<reference evidence="1" key="1">
    <citation type="journal article" date="2020" name="New Phytol.">
        <title>Comparative genomics reveals dynamic genome evolution in host specialist ectomycorrhizal fungi.</title>
        <authorList>
            <person name="Lofgren L.A."/>
            <person name="Nguyen N.H."/>
            <person name="Vilgalys R."/>
            <person name="Ruytinx J."/>
            <person name="Liao H.L."/>
            <person name="Branco S."/>
            <person name="Kuo A."/>
            <person name="LaButti K."/>
            <person name="Lipzen A."/>
            <person name="Andreopoulos W."/>
            <person name="Pangilinan J."/>
            <person name="Riley R."/>
            <person name="Hundley H."/>
            <person name="Na H."/>
            <person name="Barry K."/>
            <person name="Grigoriev I.V."/>
            <person name="Stajich J.E."/>
            <person name="Kennedy P.G."/>
        </authorList>
    </citation>
    <scope>NUCLEOTIDE SEQUENCE</scope>
    <source>
        <strain evidence="1">FC203</strain>
    </source>
</reference>
<organism evidence="1 2">
    <name type="scientific">Suillus fuscotomentosus</name>
    <dbReference type="NCBI Taxonomy" id="1912939"/>
    <lineage>
        <taxon>Eukaryota</taxon>
        <taxon>Fungi</taxon>
        <taxon>Dikarya</taxon>
        <taxon>Basidiomycota</taxon>
        <taxon>Agaricomycotina</taxon>
        <taxon>Agaricomycetes</taxon>
        <taxon>Agaricomycetidae</taxon>
        <taxon>Boletales</taxon>
        <taxon>Suillineae</taxon>
        <taxon>Suillaceae</taxon>
        <taxon>Suillus</taxon>
    </lineage>
</organism>
<dbReference type="RefSeq" id="XP_041227954.1">
    <property type="nucleotide sequence ID" value="XM_041361302.1"/>
</dbReference>
<comment type="caution">
    <text evidence="1">The sequence shown here is derived from an EMBL/GenBank/DDBJ whole genome shotgun (WGS) entry which is preliminary data.</text>
</comment>
<evidence type="ECO:0000313" key="1">
    <source>
        <dbReference type="EMBL" id="KAG1902379.1"/>
    </source>
</evidence>